<evidence type="ECO:0000313" key="1">
    <source>
        <dbReference type="EMBL" id="MBP1987737.1"/>
    </source>
</evidence>
<dbReference type="OrthoDB" id="312711at2157"/>
<reference evidence="1" key="1">
    <citation type="submission" date="2021-03" db="EMBL/GenBank/DDBJ databases">
        <title>Genomic Encyclopedia of Type Strains, Phase IV (KMG-IV): sequencing the most valuable type-strain genomes for metagenomic binning, comparative biology and taxonomic classification.</title>
        <authorList>
            <person name="Goeker M."/>
        </authorList>
    </citation>
    <scope>NUCLEOTIDE SEQUENCE</scope>
    <source>
        <strain evidence="1">DSM 26232</strain>
    </source>
</reference>
<dbReference type="InterPro" id="IPR055927">
    <property type="entry name" value="DUF7504"/>
</dbReference>
<dbReference type="AlphaFoldDB" id="A0A8T4GXJ9"/>
<name>A0A8T4GXJ9_9EURY</name>
<organism evidence="1 2">
    <name type="scientific">Halolamina salifodinae</name>
    <dbReference type="NCBI Taxonomy" id="1202767"/>
    <lineage>
        <taxon>Archaea</taxon>
        <taxon>Methanobacteriati</taxon>
        <taxon>Methanobacteriota</taxon>
        <taxon>Stenosarchaea group</taxon>
        <taxon>Halobacteria</taxon>
        <taxon>Halobacteriales</taxon>
        <taxon>Haloferacaceae</taxon>
    </lineage>
</organism>
<dbReference type="EMBL" id="JAGGLC010000004">
    <property type="protein sequence ID" value="MBP1987737.1"/>
    <property type="molecule type" value="Genomic_DNA"/>
</dbReference>
<dbReference type="RefSeq" id="WP_209492098.1">
    <property type="nucleotide sequence ID" value="NZ_JAGGLC010000004.1"/>
</dbReference>
<sequence>MTLGVDGPERLAFGAKRAMRELREHAAGRNVLAVLTDSTADEWHRRWQRSDDRAEQTGIVDCFEFSRGAAATQTTVVNDDLAVSTLERPIEPDQLRPLLERYLGGWESGQNGTVVYIDSLGELLADADREAIEELLRWLRGRTATEESGLVATADADCPPRATAAFGSILEETAGQPTYDTDAPTAVRRLRMADPTTFGYFRSYWRDALAALERADRSFVQAGQLDAGTDISSRMLGATLSAFARLDALSLRADTNGPNRYDLRSYDPDRAAELGLAVDALPE</sequence>
<comment type="caution">
    <text evidence="1">The sequence shown here is derived from an EMBL/GenBank/DDBJ whole genome shotgun (WGS) entry which is preliminary data.</text>
</comment>
<evidence type="ECO:0000313" key="2">
    <source>
        <dbReference type="Proteomes" id="UP000823736"/>
    </source>
</evidence>
<dbReference type="Proteomes" id="UP000823736">
    <property type="component" value="Unassembled WGS sequence"/>
</dbReference>
<gene>
    <name evidence="1" type="ORF">J2753_002238</name>
</gene>
<protein>
    <submittedName>
        <fullName evidence="1">Uncharacterized protein</fullName>
    </submittedName>
</protein>
<keyword evidence="2" id="KW-1185">Reference proteome</keyword>
<dbReference type="Pfam" id="PF24336">
    <property type="entry name" value="DUF7504"/>
    <property type="match status" value="1"/>
</dbReference>
<accession>A0A8T4GXJ9</accession>
<proteinExistence type="predicted"/>